<protein>
    <submittedName>
        <fullName evidence="2">Uncharacterized protein</fullName>
    </submittedName>
</protein>
<feature type="compositionally biased region" description="Basic and acidic residues" evidence="1">
    <location>
        <begin position="78"/>
        <end position="106"/>
    </location>
</feature>
<feature type="compositionally biased region" description="Basic and acidic residues" evidence="1">
    <location>
        <begin position="42"/>
        <end position="71"/>
    </location>
</feature>
<accession>A0A151J5V9</accession>
<keyword evidence="3" id="KW-1185">Reference proteome</keyword>
<name>A0A151J5V9_9HYME</name>
<sequence>LRLSYGITVHVIQKWSTSGDKYSLSGVNSNGKGVTRGRIRGRKEGKEKGQRGIYENHRERSSSAKREEDRERKKKRQLHEQRRGSRGRLSKDEELCKKRDETGRIPRDKRRCGRRRRRNGGTKEDHAGDYNINKQMSLEAGEFAIQSGTGGGREAESPPTNLEGLTRTLAPSLDLSSPFPACLSFTKFLLLAHCPGISSLSLSLSPPLLCGSRFCVYKTRRARFDAKTTVR</sequence>
<evidence type="ECO:0000313" key="3">
    <source>
        <dbReference type="Proteomes" id="UP000078492"/>
    </source>
</evidence>
<organism evidence="2 3">
    <name type="scientific">Trachymyrmex cornetzi</name>
    <dbReference type="NCBI Taxonomy" id="471704"/>
    <lineage>
        <taxon>Eukaryota</taxon>
        <taxon>Metazoa</taxon>
        <taxon>Ecdysozoa</taxon>
        <taxon>Arthropoda</taxon>
        <taxon>Hexapoda</taxon>
        <taxon>Insecta</taxon>
        <taxon>Pterygota</taxon>
        <taxon>Neoptera</taxon>
        <taxon>Endopterygota</taxon>
        <taxon>Hymenoptera</taxon>
        <taxon>Apocrita</taxon>
        <taxon>Aculeata</taxon>
        <taxon>Formicoidea</taxon>
        <taxon>Formicidae</taxon>
        <taxon>Myrmicinae</taxon>
        <taxon>Trachymyrmex</taxon>
    </lineage>
</organism>
<reference evidence="2 3" key="1">
    <citation type="submission" date="2015-09" db="EMBL/GenBank/DDBJ databases">
        <title>Trachymyrmex cornetzi WGS genome.</title>
        <authorList>
            <person name="Nygaard S."/>
            <person name="Hu H."/>
            <person name="Boomsma J."/>
            <person name="Zhang G."/>
        </authorList>
    </citation>
    <scope>NUCLEOTIDE SEQUENCE [LARGE SCALE GENOMIC DNA]</scope>
    <source>
        <strain evidence="2">Tcor2-1</strain>
        <tissue evidence="2">Whole body</tissue>
    </source>
</reference>
<evidence type="ECO:0000313" key="2">
    <source>
        <dbReference type="EMBL" id="KYN18599.1"/>
    </source>
</evidence>
<feature type="compositionally biased region" description="Basic residues" evidence="1">
    <location>
        <begin position="107"/>
        <end position="120"/>
    </location>
</feature>
<feature type="region of interest" description="Disordered" evidence="1">
    <location>
        <begin position="19"/>
        <end position="131"/>
    </location>
</feature>
<dbReference type="EMBL" id="KQ979928">
    <property type="protein sequence ID" value="KYN18599.1"/>
    <property type="molecule type" value="Genomic_DNA"/>
</dbReference>
<feature type="compositionally biased region" description="Polar residues" evidence="1">
    <location>
        <begin position="19"/>
        <end position="32"/>
    </location>
</feature>
<evidence type="ECO:0000256" key="1">
    <source>
        <dbReference type="SAM" id="MobiDB-lite"/>
    </source>
</evidence>
<gene>
    <name evidence="2" type="ORF">ALC57_09078</name>
</gene>
<dbReference type="Proteomes" id="UP000078492">
    <property type="component" value="Unassembled WGS sequence"/>
</dbReference>
<feature type="non-terminal residue" evidence="2">
    <location>
        <position position="1"/>
    </location>
</feature>
<proteinExistence type="predicted"/>
<dbReference type="AlphaFoldDB" id="A0A151J5V9"/>